<evidence type="ECO:0000313" key="1">
    <source>
        <dbReference type="EMBL" id="TKY91423.1"/>
    </source>
</evidence>
<gene>
    <name evidence="1" type="ORF">C5S46_05865</name>
</gene>
<name>A0AC61SA51_9EURY</name>
<evidence type="ECO:0000313" key="2">
    <source>
        <dbReference type="Proteomes" id="UP000315423"/>
    </source>
</evidence>
<proteinExistence type="predicted"/>
<dbReference type="EMBL" id="QYBA01000197">
    <property type="protein sequence ID" value="TKY91423.1"/>
    <property type="molecule type" value="Genomic_DNA"/>
</dbReference>
<organism evidence="1 2">
    <name type="scientific">Candidatus Methanomarinus sp</name>
    <dbReference type="NCBI Taxonomy" id="3386244"/>
    <lineage>
        <taxon>Archaea</taxon>
        <taxon>Methanobacteriati</taxon>
        <taxon>Methanobacteriota</taxon>
        <taxon>Stenosarchaea group</taxon>
        <taxon>Methanomicrobia</taxon>
        <taxon>Methanosarcinales</taxon>
        <taxon>ANME-2 cluster</taxon>
        <taxon>Candidatus Methanocomedenaceae</taxon>
        <taxon>Candidatus Methanomarinus</taxon>
    </lineage>
</organism>
<feature type="non-terminal residue" evidence="1">
    <location>
        <position position="1"/>
    </location>
</feature>
<protein>
    <submittedName>
        <fullName evidence="1">Molecular chaperone DnaJ</fullName>
    </submittedName>
</protein>
<accession>A0AC61SA51</accession>
<sequence>FKRIGNDIVQGVPISFTQASLGDEITVSTLDGKVKMKIPAGTKTGSTFRVKGKGMPNIHGYGTGDMHVKVNVEVPGKLTEKQKELLREFAKLRGERPAEENHKGFFEKVVDGVKEKI</sequence>
<dbReference type="Proteomes" id="UP000315423">
    <property type="component" value="Unassembled WGS sequence"/>
</dbReference>
<reference evidence="1" key="1">
    <citation type="submission" date="2018-09" db="EMBL/GenBank/DDBJ databases">
        <title>A genomic encyclopedia of anaerobic methanotrophic archaea.</title>
        <authorList>
            <person name="Skennerton C.T."/>
            <person name="Chadwick G.L."/>
            <person name="Laso-Perez R."/>
            <person name="Leu A.O."/>
            <person name="Speth D.R."/>
            <person name="Yu H."/>
            <person name="Morgan-Lang C."/>
            <person name="Hatzenpichler R."/>
            <person name="Goudeau D."/>
            <person name="Malmstrom R."/>
            <person name="Woyke T."/>
            <person name="Hallam S."/>
            <person name="Tyson G.W."/>
            <person name="Wegener G."/>
            <person name="Boetius A."/>
            <person name="Orphan V.J."/>
        </authorList>
    </citation>
    <scope>NUCLEOTIDE SEQUENCE</scope>
    <source>
        <strain evidence="1">CONS3730D10UFb2</strain>
    </source>
</reference>
<comment type="caution">
    <text evidence="1">The sequence shown here is derived from an EMBL/GenBank/DDBJ whole genome shotgun (WGS) entry which is preliminary data.</text>
</comment>